<dbReference type="Proteomes" id="UP001501509">
    <property type="component" value="Unassembled WGS sequence"/>
</dbReference>
<proteinExistence type="predicted"/>
<gene>
    <name evidence="1" type="ORF">GCM10010411_52450</name>
</gene>
<reference evidence="2" key="1">
    <citation type="journal article" date="2019" name="Int. J. Syst. Evol. Microbiol.">
        <title>The Global Catalogue of Microorganisms (GCM) 10K type strain sequencing project: providing services to taxonomists for standard genome sequencing and annotation.</title>
        <authorList>
            <consortium name="The Broad Institute Genomics Platform"/>
            <consortium name="The Broad Institute Genome Sequencing Center for Infectious Disease"/>
            <person name="Wu L."/>
            <person name="Ma J."/>
        </authorList>
    </citation>
    <scope>NUCLEOTIDE SEQUENCE [LARGE SCALE GENOMIC DNA]</scope>
    <source>
        <strain evidence="2">JCM 6833</strain>
    </source>
</reference>
<dbReference type="EMBL" id="BAAATD010000007">
    <property type="protein sequence ID" value="GAA2611486.1"/>
    <property type="molecule type" value="Genomic_DNA"/>
</dbReference>
<dbReference type="Pfam" id="PF19850">
    <property type="entry name" value="DUF6325"/>
    <property type="match status" value="1"/>
</dbReference>
<evidence type="ECO:0008006" key="3">
    <source>
        <dbReference type="Google" id="ProtNLM"/>
    </source>
</evidence>
<organism evidence="1 2">
    <name type="scientific">Actinomadura fulvescens</name>
    <dbReference type="NCBI Taxonomy" id="46160"/>
    <lineage>
        <taxon>Bacteria</taxon>
        <taxon>Bacillati</taxon>
        <taxon>Actinomycetota</taxon>
        <taxon>Actinomycetes</taxon>
        <taxon>Streptosporangiales</taxon>
        <taxon>Thermomonosporaceae</taxon>
        <taxon>Actinomadura</taxon>
    </lineage>
</organism>
<accession>A0ABP6CB15</accession>
<sequence length="131" mass="13544">MTGMSWGPLEFLVLAFPGSAPGKAAADALAVLHRPGVEIVDSLLVTKGADGAVTSTELADLPEFREVMTRHDLIAAEDADEVAAGLDPGTCALAVLIEHAWARQAADAVERAGGRLAASVRIPADHVPEEP</sequence>
<name>A0ABP6CB15_9ACTN</name>
<evidence type="ECO:0000313" key="2">
    <source>
        <dbReference type="Proteomes" id="UP001501509"/>
    </source>
</evidence>
<protein>
    <recommendedName>
        <fullName evidence="3">DUF1269 domain-containing protein</fullName>
    </recommendedName>
</protein>
<dbReference type="InterPro" id="IPR046288">
    <property type="entry name" value="DUF6325"/>
</dbReference>
<comment type="caution">
    <text evidence="1">The sequence shown here is derived from an EMBL/GenBank/DDBJ whole genome shotgun (WGS) entry which is preliminary data.</text>
</comment>
<evidence type="ECO:0000313" key="1">
    <source>
        <dbReference type="EMBL" id="GAA2611486.1"/>
    </source>
</evidence>
<keyword evidence="2" id="KW-1185">Reference proteome</keyword>